<dbReference type="PATRIC" id="fig|1348774.3.peg.551"/>
<dbReference type="Proteomes" id="UP000035287">
    <property type="component" value="Chromosome"/>
</dbReference>
<evidence type="ECO:0000259" key="1">
    <source>
        <dbReference type="Pfam" id="PF04575"/>
    </source>
</evidence>
<reference evidence="2 3" key="1">
    <citation type="submission" date="2015-06" db="EMBL/GenBank/DDBJ databases">
        <authorList>
            <person name="Zeng Y."/>
            <person name="Huang Y."/>
        </authorList>
    </citation>
    <scope>NUCLEOTIDE SEQUENCE [LARGE SCALE GENOMIC DNA]</scope>
    <source>
        <strain evidence="2 3">PQ-2</strain>
    </source>
</reference>
<gene>
    <name evidence="2" type="ORF">AB433_02615</name>
</gene>
<dbReference type="Pfam" id="PF13432">
    <property type="entry name" value="TPR_16"/>
    <property type="match status" value="1"/>
</dbReference>
<dbReference type="InterPro" id="IPR007655">
    <property type="entry name" value="Slam_C"/>
</dbReference>
<protein>
    <recommendedName>
        <fullName evidence="1">Surface lipoprotein assembly modifier C-terminal domain-containing protein</fullName>
    </recommendedName>
</protein>
<dbReference type="AlphaFoldDB" id="A0A0G3XLZ5"/>
<dbReference type="SUPFAM" id="SSF48452">
    <property type="entry name" value="TPR-like"/>
    <property type="match status" value="1"/>
</dbReference>
<dbReference type="Pfam" id="PF04575">
    <property type="entry name" value="SlipAM"/>
    <property type="match status" value="1"/>
</dbReference>
<evidence type="ECO:0000313" key="3">
    <source>
        <dbReference type="Proteomes" id="UP000035287"/>
    </source>
</evidence>
<dbReference type="InterPro" id="IPR011990">
    <property type="entry name" value="TPR-like_helical_dom_sf"/>
</dbReference>
<dbReference type="Gene3D" id="1.25.40.10">
    <property type="entry name" value="Tetratricopeptide repeat domain"/>
    <property type="match status" value="1"/>
</dbReference>
<sequence length="426" mass="46268">MALIAAHPAHAEMDDLVGQALQLQNTGQSDAAYRTLKPQLEARSSDPDFNYIFGLAAADSGHKAEAILAFQRVLAANPEHTQARAELARVYAMAGDIDTAREQFDTVVNDPSLPDPVRQRFDRIVRDYDKQITGGGSSVSGFVDVSGGYDSNINAATDHDTIVIPLFAAFGPGTLGTGAREQGKAFHEVLGGLSGVTAVSRQTRLFASMLGNWRENYDSSAFDQAAVTGTAGVGHTLANRDVLSLSVQAQQFWLGGDSYRLSLGGIGQYTKRLGNGEALSFSAEYFRLNFDGDPLRDADRYGVGASYAGRTFIASISGGHEETRRDAGDHLSFDFARVNLGIEQPVASKLALVAGIAGEVRRYDRADPLFLARRKDEQLDVSLGLKALLSDDIYVRPRLTYSRNWSNFALNDYDRMTASMAVRYEF</sequence>
<proteinExistence type="predicted"/>
<feature type="domain" description="Surface lipoprotein assembly modifier C-terminal" evidence="1">
    <location>
        <begin position="149"/>
        <end position="421"/>
    </location>
</feature>
<evidence type="ECO:0000313" key="2">
    <source>
        <dbReference type="EMBL" id="AKM11483.1"/>
    </source>
</evidence>
<dbReference type="OrthoDB" id="6116449at2"/>
<dbReference type="EMBL" id="CP011770">
    <property type="protein sequence ID" value="AKM11483.1"/>
    <property type="molecule type" value="Genomic_DNA"/>
</dbReference>
<keyword evidence="3" id="KW-1185">Reference proteome</keyword>
<organism evidence="2 3">
    <name type="scientific">Croceicoccus naphthovorans</name>
    <dbReference type="NCBI Taxonomy" id="1348774"/>
    <lineage>
        <taxon>Bacteria</taxon>
        <taxon>Pseudomonadati</taxon>
        <taxon>Pseudomonadota</taxon>
        <taxon>Alphaproteobacteria</taxon>
        <taxon>Sphingomonadales</taxon>
        <taxon>Erythrobacteraceae</taxon>
        <taxon>Croceicoccus</taxon>
    </lineage>
</organism>
<accession>A0A0G3XLZ5</accession>
<dbReference type="KEGG" id="cna:AB433_02615"/>
<name>A0A0G3XLZ5_9SPHN</name>
<dbReference type="STRING" id="1348774.AB433_02615"/>